<evidence type="ECO:0000313" key="2">
    <source>
        <dbReference type="Proteomes" id="UP001054945"/>
    </source>
</evidence>
<evidence type="ECO:0000313" key="1">
    <source>
        <dbReference type="EMBL" id="GIY59573.1"/>
    </source>
</evidence>
<dbReference type="AlphaFoldDB" id="A0AAV4UPB1"/>
<name>A0AAV4UPB1_CAEEX</name>
<dbReference type="EMBL" id="BPLR01013215">
    <property type="protein sequence ID" value="GIY59573.1"/>
    <property type="molecule type" value="Genomic_DNA"/>
</dbReference>
<reference evidence="1 2" key="1">
    <citation type="submission" date="2021-06" db="EMBL/GenBank/DDBJ databases">
        <title>Caerostris extrusa draft genome.</title>
        <authorList>
            <person name="Kono N."/>
            <person name="Arakawa K."/>
        </authorList>
    </citation>
    <scope>NUCLEOTIDE SEQUENCE [LARGE SCALE GENOMIC DNA]</scope>
</reference>
<keyword evidence="2" id="KW-1185">Reference proteome</keyword>
<accession>A0AAV4UPB1</accession>
<organism evidence="1 2">
    <name type="scientific">Caerostris extrusa</name>
    <name type="common">Bark spider</name>
    <name type="synonym">Caerostris bankana</name>
    <dbReference type="NCBI Taxonomy" id="172846"/>
    <lineage>
        <taxon>Eukaryota</taxon>
        <taxon>Metazoa</taxon>
        <taxon>Ecdysozoa</taxon>
        <taxon>Arthropoda</taxon>
        <taxon>Chelicerata</taxon>
        <taxon>Arachnida</taxon>
        <taxon>Araneae</taxon>
        <taxon>Araneomorphae</taxon>
        <taxon>Entelegynae</taxon>
        <taxon>Araneoidea</taxon>
        <taxon>Araneidae</taxon>
        <taxon>Caerostris</taxon>
    </lineage>
</organism>
<dbReference type="Proteomes" id="UP001054945">
    <property type="component" value="Unassembled WGS sequence"/>
</dbReference>
<gene>
    <name evidence="1" type="ORF">CEXT_369931</name>
</gene>
<comment type="caution">
    <text evidence="1">The sequence shown here is derived from an EMBL/GenBank/DDBJ whole genome shotgun (WGS) entry which is preliminary data.</text>
</comment>
<sequence length="108" mass="12767">MHDEYINRNLRINPSFTSPPPFDLKKADDCENRSFHRTQLGEFASENKYTSGRLLITSRKNDFMRGVKGHSLFFTAILEHHRIMRRHLNSIAVLLLFWKEVPDCQSFE</sequence>
<protein>
    <submittedName>
        <fullName evidence="1">Uncharacterized protein</fullName>
    </submittedName>
</protein>
<proteinExistence type="predicted"/>